<feature type="repeat" description="WD" evidence="1">
    <location>
        <begin position="79"/>
        <end position="111"/>
    </location>
</feature>
<dbReference type="AlphaFoldDB" id="A0A8W8JHZ0"/>
<reference evidence="2" key="1">
    <citation type="submission" date="2022-08" db="UniProtKB">
        <authorList>
            <consortium name="EnsemblMetazoa"/>
        </authorList>
    </citation>
    <scope>IDENTIFICATION</scope>
    <source>
        <strain evidence="2">05x7-T-G4-1.051#20</strain>
    </source>
</reference>
<dbReference type="Proteomes" id="UP000005408">
    <property type="component" value="Unassembled WGS sequence"/>
</dbReference>
<evidence type="ECO:0000313" key="3">
    <source>
        <dbReference type="Proteomes" id="UP000005408"/>
    </source>
</evidence>
<dbReference type="InterPro" id="IPR037626">
    <property type="entry name" value="NUP37"/>
</dbReference>
<evidence type="ECO:0008006" key="4">
    <source>
        <dbReference type="Google" id="ProtNLM"/>
    </source>
</evidence>
<evidence type="ECO:0000313" key="2">
    <source>
        <dbReference type="EnsemblMetazoa" id="G18686.1:cds"/>
    </source>
</evidence>
<dbReference type="InterPro" id="IPR036322">
    <property type="entry name" value="WD40_repeat_dom_sf"/>
</dbReference>
<name>A0A8W8JHZ0_MAGGI</name>
<dbReference type="PANTHER" id="PTHR22806">
    <property type="entry name" value="NUCLEOPORIN NUP37 P37 -RELATED"/>
    <property type="match status" value="1"/>
</dbReference>
<protein>
    <recommendedName>
        <fullName evidence="4">Nucleoporin Nup37</fullName>
    </recommendedName>
</protein>
<dbReference type="EnsemblMetazoa" id="G18686.1">
    <property type="protein sequence ID" value="G18686.1:cds"/>
    <property type="gene ID" value="G18686"/>
</dbReference>
<dbReference type="GO" id="GO:0031080">
    <property type="term" value="C:nuclear pore outer ring"/>
    <property type="evidence" value="ECO:0007669"/>
    <property type="project" value="InterPro"/>
</dbReference>
<dbReference type="Pfam" id="PF00400">
    <property type="entry name" value="WD40"/>
    <property type="match status" value="2"/>
</dbReference>
<evidence type="ECO:0000256" key="1">
    <source>
        <dbReference type="PROSITE-ProRule" id="PRU00221"/>
    </source>
</evidence>
<dbReference type="PANTHER" id="PTHR22806:SF0">
    <property type="entry name" value="NUCLEOPORIN NUP37"/>
    <property type="match status" value="1"/>
</dbReference>
<dbReference type="PROSITE" id="PS50082">
    <property type="entry name" value="WD_REPEATS_2"/>
    <property type="match status" value="1"/>
</dbReference>
<dbReference type="SMART" id="SM00320">
    <property type="entry name" value="WD40"/>
    <property type="match status" value="4"/>
</dbReference>
<proteinExistence type="predicted"/>
<keyword evidence="3" id="KW-1185">Reference proteome</keyword>
<sequence length="284" mass="31484">MDRLRNECEEDESVHEDFEFKLLKDIQNGCPVRSLSWSPMSSYKSYEQPDSVRIAAAGSDRRIKVLTTDLLQEVDAMVLEGHSDFINSLAYNPGNGDMLVSTGDDYTCRLWGNDGSQQACFQLSAPGMSVYIHEKEPGKVVVAQKNGLIKIFSLDLQHQISSCDCGISPLMAIDLCNSDEDIIGAVAGTEWMVFQLSRSSQPLEKRQAHTDGVQDIKWCKSNPNLLATSGRPGRQIKVFSTRHHQMPLNTSIKVSYGVSWHAQLPVLADISALHMKKNEAVGIV</sequence>
<keyword evidence="1" id="KW-0853">WD repeat</keyword>
<organism evidence="2 3">
    <name type="scientific">Magallana gigas</name>
    <name type="common">Pacific oyster</name>
    <name type="synonym">Crassostrea gigas</name>
    <dbReference type="NCBI Taxonomy" id="29159"/>
    <lineage>
        <taxon>Eukaryota</taxon>
        <taxon>Metazoa</taxon>
        <taxon>Spiralia</taxon>
        <taxon>Lophotrochozoa</taxon>
        <taxon>Mollusca</taxon>
        <taxon>Bivalvia</taxon>
        <taxon>Autobranchia</taxon>
        <taxon>Pteriomorphia</taxon>
        <taxon>Ostreida</taxon>
        <taxon>Ostreoidea</taxon>
        <taxon>Ostreidae</taxon>
        <taxon>Magallana</taxon>
    </lineage>
</organism>
<dbReference type="PROSITE" id="PS50294">
    <property type="entry name" value="WD_REPEATS_REGION"/>
    <property type="match status" value="1"/>
</dbReference>
<dbReference type="InterPro" id="IPR015943">
    <property type="entry name" value="WD40/YVTN_repeat-like_dom_sf"/>
</dbReference>
<accession>A0A8W8JHZ0</accession>
<dbReference type="SUPFAM" id="SSF50978">
    <property type="entry name" value="WD40 repeat-like"/>
    <property type="match status" value="1"/>
</dbReference>
<dbReference type="Gene3D" id="2.130.10.10">
    <property type="entry name" value="YVTN repeat-like/Quinoprotein amine dehydrogenase"/>
    <property type="match status" value="1"/>
</dbReference>
<dbReference type="InterPro" id="IPR001680">
    <property type="entry name" value="WD40_rpt"/>
</dbReference>